<dbReference type="KEGG" id="afx:JZ786_00065"/>
<evidence type="ECO:0000259" key="1">
    <source>
        <dbReference type="Pfam" id="PF00586"/>
    </source>
</evidence>
<protein>
    <recommendedName>
        <fullName evidence="1">PurM-like N-terminal domain-containing protein</fullName>
    </recommendedName>
</protein>
<name>A0A9X7Z6L4_9BACL</name>
<evidence type="ECO:0000313" key="3">
    <source>
        <dbReference type="Proteomes" id="UP000663505"/>
    </source>
</evidence>
<dbReference type="AlphaFoldDB" id="A0A9X7Z6L4"/>
<dbReference type="Proteomes" id="UP000663505">
    <property type="component" value="Chromosome"/>
</dbReference>
<gene>
    <name evidence="2" type="ORF">JZ786_00065</name>
</gene>
<keyword evidence="3" id="KW-1185">Reference proteome</keyword>
<evidence type="ECO:0000313" key="2">
    <source>
        <dbReference type="EMBL" id="QSO47507.1"/>
    </source>
</evidence>
<dbReference type="RefSeq" id="WP_206656854.1">
    <property type="nucleotide sequence ID" value="NZ_CP071182.1"/>
</dbReference>
<dbReference type="Pfam" id="PF00586">
    <property type="entry name" value="AIRS"/>
    <property type="match status" value="1"/>
</dbReference>
<dbReference type="InterPro" id="IPR016188">
    <property type="entry name" value="PurM-like_N"/>
</dbReference>
<organism evidence="2 3">
    <name type="scientific">Alicyclobacillus mengziensis</name>
    <dbReference type="NCBI Taxonomy" id="2931921"/>
    <lineage>
        <taxon>Bacteria</taxon>
        <taxon>Bacillati</taxon>
        <taxon>Bacillota</taxon>
        <taxon>Bacilli</taxon>
        <taxon>Bacillales</taxon>
        <taxon>Alicyclobacillaceae</taxon>
        <taxon>Alicyclobacillus</taxon>
    </lineage>
</organism>
<dbReference type="InterPro" id="IPR036921">
    <property type="entry name" value="PurM-like_N_sf"/>
</dbReference>
<proteinExistence type="predicted"/>
<dbReference type="SUPFAM" id="SSF55326">
    <property type="entry name" value="PurM N-terminal domain-like"/>
    <property type="match status" value="1"/>
</dbReference>
<feature type="domain" description="PurM-like N-terminal" evidence="1">
    <location>
        <begin position="26"/>
        <end position="142"/>
    </location>
</feature>
<accession>A0A9X7Z6L4</accession>
<sequence>MAEWSDFYQRLQQHQSVSNYLIRHRDLTCLRVDEEHFLVIANDSLGGIGSKPLDFVQASPETVGYFALRVPLMEILSVGALPFLIIDNLSVEQEPYGKAILTEIRRIADTLGLEDAVHFNGSTEENVPVAQTGVGITVVGVVKSSRLQGNDSRPGDLLIVGGLPKSAPHHEVTPTDRELISFRDLEVLRADTGVIDMIPVGSKGILYETQELARSAKLQIQLENDVSISLQTSGGPSTCVVFSWRGTDIDHLSEKIETPLTVIGQLKGK</sequence>
<reference evidence="2 3" key="1">
    <citation type="submission" date="2021-02" db="EMBL/GenBank/DDBJ databases">
        <title>Alicyclobacillus curvatus sp. nov. and Alicyclobacillus mengziensis sp. nov., two acidophilic bacteria isolated from acid mine drainage.</title>
        <authorList>
            <person name="Huang Y."/>
        </authorList>
    </citation>
    <scope>NUCLEOTIDE SEQUENCE [LARGE SCALE GENOMIC DNA]</scope>
    <source>
        <strain evidence="2 3">S30H14</strain>
    </source>
</reference>
<dbReference type="EMBL" id="CP071182">
    <property type="protein sequence ID" value="QSO47507.1"/>
    <property type="molecule type" value="Genomic_DNA"/>
</dbReference>
<dbReference type="Gene3D" id="3.30.1330.10">
    <property type="entry name" value="PurM-like, N-terminal domain"/>
    <property type="match status" value="1"/>
</dbReference>